<dbReference type="Pfam" id="PF12804">
    <property type="entry name" value="NTP_transf_3"/>
    <property type="match status" value="1"/>
</dbReference>
<sequence>MTASGIASSEAGGVSGVVLAADLRSAGGRPSALASDREGPWLPRAVNTLLAAGCDPVFVVLGAASDEAAELVPPDPRVRTIVSGDWQRGQSHSLRTGLRMAAITRSRGLLLTRVELPNLHASAVHRIVEGADERTLRRAVYDDRPGYPVFIGREHWTDLRLGLTGDAGAHGFLEQHDGEDVDCSDVGGGAEPGTDA</sequence>
<dbReference type="RefSeq" id="WP_284231621.1">
    <property type="nucleotide sequence ID" value="NZ_BSUL01000001.1"/>
</dbReference>
<feature type="region of interest" description="Disordered" evidence="1">
    <location>
        <begin position="175"/>
        <end position="196"/>
    </location>
</feature>
<evidence type="ECO:0000256" key="1">
    <source>
        <dbReference type="SAM" id="MobiDB-lite"/>
    </source>
</evidence>
<feature type="domain" description="MobA-like NTP transferase" evidence="2">
    <location>
        <begin position="16"/>
        <end position="177"/>
    </location>
</feature>
<name>A0AA37UTT1_9MICO</name>
<dbReference type="SUPFAM" id="SSF53448">
    <property type="entry name" value="Nucleotide-diphospho-sugar transferases"/>
    <property type="match status" value="1"/>
</dbReference>
<comment type="caution">
    <text evidence="3">The sequence shown here is derived from an EMBL/GenBank/DDBJ whole genome shotgun (WGS) entry which is preliminary data.</text>
</comment>
<dbReference type="GO" id="GO:0016779">
    <property type="term" value="F:nucleotidyltransferase activity"/>
    <property type="evidence" value="ECO:0007669"/>
    <property type="project" value="UniProtKB-ARBA"/>
</dbReference>
<dbReference type="AlphaFoldDB" id="A0AA37UTT1"/>
<dbReference type="EMBL" id="BSUL01000001">
    <property type="protein sequence ID" value="GMA28252.1"/>
    <property type="molecule type" value="Genomic_DNA"/>
</dbReference>
<evidence type="ECO:0000259" key="2">
    <source>
        <dbReference type="Pfam" id="PF12804"/>
    </source>
</evidence>
<keyword evidence="4" id="KW-1185">Reference proteome</keyword>
<protein>
    <submittedName>
        <fullName evidence="3">Molybdopterin-guanine dinucleotide biosynthesis protein MobA</fullName>
    </submittedName>
</protein>
<dbReference type="InterPro" id="IPR025877">
    <property type="entry name" value="MobA-like_NTP_Trfase"/>
</dbReference>
<dbReference type="PANTHER" id="PTHR43777:SF1">
    <property type="entry name" value="MOLYBDENUM COFACTOR CYTIDYLYLTRANSFERASE"/>
    <property type="match status" value="1"/>
</dbReference>
<dbReference type="Proteomes" id="UP001157160">
    <property type="component" value="Unassembled WGS sequence"/>
</dbReference>
<reference evidence="3 4" key="1">
    <citation type="journal article" date="2014" name="Int. J. Syst. Evol. Microbiol.">
        <title>Complete genome sequence of Corynebacterium casei LMG S-19264T (=DSM 44701T), isolated from a smear-ripened cheese.</title>
        <authorList>
            <consortium name="US DOE Joint Genome Institute (JGI-PGF)"/>
            <person name="Walter F."/>
            <person name="Albersmeier A."/>
            <person name="Kalinowski J."/>
            <person name="Ruckert C."/>
        </authorList>
    </citation>
    <scope>NUCLEOTIDE SEQUENCE [LARGE SCALE GENOMIC DNA]</scope>
    <source>
        <strain evidence="3 4">NBRC 112289</strain>
    </source>
</reference>
<evidence type="ECO:0000313" key="4">
    <source>
        <dbReference type="Proteomes" id="UP001157160"/>
    </source>
</evidence>
<dbReference type="PANTHER" id="PTHR43777">
    <property type="entry name" value="MOLYBDENUM COFACTOR CYTIDYLYLTRANSFERASE"/>
    <property type="match status" value="1"/>
</dbReference>
<dbReference type="InterPro" id="IPR029044">
    <property type="entry name" value="Nucleotide-diphossugar_trans"/>
</dbReference>
<proteinExistence type="predicted"/>
<organism evidence="3 4">
    <name type="scientific">Arenivirga flava</name>
    <dbReference type="NCBI Taxonomy" id="1930060"/>
    <lineage>
        <taxon>Bacteria</taxon>
        <taxon>Bacillati</taxon>
        <taxon>Actinomycetota</taxon>
        <taxon>Actinomycetes</taxon>
        <taxon>Micrococcales</taxon>
        <taxon>Microbacteriaceae</taxon>
        <taxon>Arenivirga</taxon>
    </lineage>
</organism>
<dbReference type="Gene3D" id="3.90.550.10">
    <property type="entry name" value="Spore Coat Polysaccharide Biosynthesis Protein SpsA, Chain A"/>
    <property type="match status" value="1"/>
</dbReference>
<gene>
    <name evidence="3" type="ORF">GCM10025874_15050</name>
</gene>
<evidence type="ECO:0000313" key="3">
    <source>
        <dbReference type="EMBL" id="GMA28252.1"/>
    </source>
</evidence>
<feature type="compositionally biased region" description="Gly residues" evidence="1">
    <location>
        <begin position="186"/>
        <end position="196"/>
    </location>
</feature>
<accession>A0AA37UTT1</accession>